<dbReference type="GO" id="GO:0051537">
    <property type="term" value="F:2 iron, 2 sulfur cluster binding"/>
    <property type="evidence" value="ECO:0007669"/>
    <property type="project" value="UniProtKB-KW"/>
</dbReference>
<evidence type="ECO:0000313" key="11">
    <source>
        <dbReference type="Proteomes" id="UP000216207"/>
    </source>
</evidence>
<evidence type="ECO:0000256" key="2">
    <source>
        <dbReference type="ARBA" id="ARBA00022630"/>
    </source>
</evidence>
<accession>A0A268NXJ9</accession>
<dbReference type="PANTHER" id="PTHR47354:SF8">
    <property type="entry name" value="1,2-PHENYLACETYL-COA EPOXIDASE, SUBUNIT E"/>
    <property type="match status" value="1"/>
</dbReference>
<dbReference type="RefSeq" id="WP_095326844.1">
    <property type="nucleotide sequence ID" value="NZ_JAUPFF010000007.1"/>
</dbReference>
<keyword evidence="4" id="KW-0479">Metal-binding</keyword>
<evidence type="ECO:0000256" key="7">
    <source>
        <dbReference type="ARBA" id="ARBA00023004"/>
    </source>
</evidence>
<evidence type="ECO:0000313" key="10">
    <source>
        <dbReference type="EMBL" id="PAE88242.1"/>
    </source>
</evidence>
<dbReference type="Pfam" id="PF00175">
    <property type="entry name" value="NAD_binding_1"/>
    <property type="match status" value="1"/>
</dbReference>
<dbReference type="Proteomes" id="UP000216207">
    <property type="component" value="Unassembled WGS sequence"/>
</dbReference>
<dbReference type="CDD" id="cd00322">
    <property type="entry name" value="FNR_like"/>
    <property type="match status" value="1"/>
</dbReference>
<dbReference type="PANTHER" id="PTHR47354">
    <property type="entry name" value="NADH OXIDOREDUCTASE HCR"/>
    <property type="match status" value="1"/>
</dbReference>
<dbReference type="InterPro" id="IPR017938">
    <property type="entry name" value="Riboflavin_synthase-like_b-brl"/>
</dbReference>
<keyword evidence="6" id="KW-0560">Oxidoreductase</keyword>
<evidence type="ECO:0000256" key="3">
    <source>
        <dbReference type="ARBA" id="ARBA00022714"/>
    </source>
</evidence>
<dbReference type="InterPro" id="IPR017927">
    <property type="entry name" value="FAD-bd_FR_type"/>
</dbReference>
<dbReference type="InterPro" id="IPR050415">
    <property type="entry name" value="MRET"/>
</dbReference>
<dbReference type="InterPro" id="IPR001433">
    <property type="entry name" value="OxRdtase_FAD/NAD-bd"/>
</dbReference>
<keyword evidence="7" id="KW-0408">Iron</keyword>
<dbReference type="InterPro" id="IPR039261">
    <property type="entry name" value="FNR_nucleotide-bd"/>
</dbReference>
<dbReference type="EMBL" id="NPCC01000019">
    <property type="protein sequence ID" value="PAE88242.1"/>
    <property type="molecule type" value="Genomic_DNA"/>
</dbReference>
<evidence type="ECO:0000256" key="4">
    <source>
        <dbReference type="ARBA" id="ARBA00022723"/>
    </source>
</evidence>
<feature type="domain" description="FAD-binding FR-type" evidence="9">
    <location>
        <begin position="11"/>
        <end position="112"/>
    </location>
</feature>
<dbReference type="InterPro" id="IPR001709">
    <property type="entry name" value="Flavoprot_Pyr_Nucl_cyt_Rdtase"/>
</dbReference>
<dbReference type="SUPFAM" id="SSF52343">
    <property type="entry name" value="Ferredoxin reductase-like, C-terminal NADP-linked domain"/>
    <property type="match status" value="1"/>
</dbReference>
<comment type="caution">
    <text evidence="10">The sequence shown here is derived from an EMBL/GenBank/DDBJ whole genome shotgun (WGS) entry which is preliminary data.</text>
</comment>
<keyword evidence="5" id="KW-0274">FAD</keyword>
<evidence type="ECO:0000259" key="9">
    <source>
        <dbReference type="PROSITE" id="PS51384"/>
    </source>
</evidence>
<name>A0A268NXJ9_SHOCL</name>
<dbReference type="AlphaFoldDB" id="A0A268NXJ9"/>
<keyword evidence="8" id="KW-0411">Iron-sulfur</keyword>
<dbReference type="Pfam" id="PF08022">
    <property type="entry name" value="FAD_binding_8"/>
    <property type="match status" value="1"/>
</dbReference>
<sequence>MTFFQDVFSVFKKRELVFQQSYKESDDIYSFLFEKEHDVTWKAGQYGLFSITHKKVKNPTKPFSIASAPTENVIKITTRISNNPSDFKKAMLELKPGMKVKMSGPVGAFTLQEQKPSLLIAGGIGITPFRSILTQLEAEKNGDDKHIHLLYLDSKKSYLFKDELDAIANRASIHVTYLDSQDSLHQEIDQFAASHQNNGTYFIAGPKSMVESISTYLKNKHISKRNIKKDTFFGY</sequence>
<dbReference type="Gene3D" id="3.40.50.80">
    <property type="entry name" value="Nucleotide-binding domain of ferredoxin-NADP reductase (FNR) module"/>
    <property type="match status" value="1"/>
</dbReference>
<dbReference type="GO" id="GO:0050660">
    <property type="term" value="F:flavin adenine dinucleotide binding"/>
    <property type="evidence" value="ECO:0007669"/>
    <property type="project" value="TreeGrafter"/>
</dbReference>
<reference evidence="10 11" key="1">
    <citation type="submission" date="2017-07" db="EMBL/GenBank/DDBJ databases">
        <title>Isolation and whole genome analysis of endospore-forming bacteria from heroin.</title>
        <authorList>
            <person name="Kalinowski J."/>
            <person name="Ahrens B."/>
            <person name="Al-Dilaimi A."/>
            <person name="Winkler A."/>
            <person name="Wibberg D."/>
            <person name="Schleenbecker U."/>
            <person name="Ruckert C."/>
            <person name="Wolfel R."/>
            <person name="Grass G."/>
        </authorList>
    </citation>
    <scope>NUCLEOTIDE SEQUENCE [LARGE SCALE GENOMIC DNA]</scope>
    <source>
        <strain evidence="10 11">7539</strain>
    </source>
</reference>
<dbReference type="Gene3D" id="2.40.30.10">
    <property type="entry name" value="Translation factors"/>
    <property type="match status" value="1"/>
</dbReference>
<dbReference type="PROSITE" id="PS51384">
    <property type="entry name" value="FAD_FR"/>
    <property type="match status" value="1"/>
</dbReference>
<comment type="cofactor">
    <cofactor evidence="1">
        <name>FAD</name>
        <dbReference type="ChEBI" id="CHEBI:57692"/>
    </cofactor>
</comment>
<proteinExistence type="predicted"/>
<gene>
    <name evidence="10" type="ORF">CHH72_14120</name>
</gene>
<evidence type="ECO:0000256" key="1">
    <source>
        <dbReference type="ARBA" id="ARBA00001974"/>
    </source>
</evidence>
<protein>
    <submittedName>
        <fullName evidence="10">Oxidoreductase</fullName>
    </submittedName>
</protein>
<dbReference type="InterPro" id="IPR013112">
    <property type="entry name" value="FAD-bd_8"/>
</dbReference>
<dbReference type="GO" id="GO:0046872">
    <property type="term" value="F:metal ion binding"/>
    <property type="evidence" value="ECO:0007669"/>
    <property type="project" value="UniProtKB-KW"/>
</dbReference>
<evidence type="ECO:0000256" key="6">
    <source>
        <dbReference type="ARBA" id="ARBA00023002"/>
    </source>
</evidence>
<keyword evidence="2" id="KW-0285">Flavoprotein</keyword>
<dbReference type="SUPFAM" id="SSF63380">
    <property type="entry name" value="Riboflavin synthase domain-like"/>
    <property type="match status" value="1"/>
</dbReference>
<organism evidence="10 11">
    <name type="scientific">Shouchella clausii</name>
    <name type="common">Alkalihalobacillus clausii</name>
    <dbReference type="NCBI Taxonomy" id="79880"/>
    <lineage>
        <taxon>Bacteria</taxon>
        <taxon>Bacillati</taxon>
        <taxon>Bacillota</taxon>
        <taxon>Bacilli</taxon>
        <taxon>Bacillales</taxon>
        <taxon>Bacillaceae</taxon>
        <taxon>Shouchella</taxon>
    </lineage>
</organism>
<keyword evidence="3" id="KW-0001">2Fe-2S</keyword>
<dbReference type="PRINTS" id="PR00371">
    <property type="entry name" value="FPNCR"/>
</dbReference>
<dbReference type="GO" id="GO:0016491">
    <property type="term" value="F:oxidoreductase activity"/>
    <property type="evidence" value="ECO:0007669"/>
    <property type="project" value="UniProtKB-KW"/>
</dbReference>
<evidence type="ECO:0000256" key="5">
    <source>
        <dbReference type="ARBA" id="ARBA00022827"/>
    </source>
</evidence>
<evidence type="ECO:0000256" key="8">
    <source>
        <dbReference type="ARBA" id="ARBA00023014"/>
    </source>
</evidence>